<dbReference type="EMBL" id="JANBVB010000918">
    <property type="protein sequence ID" value="KAJ2891695.1"/>
    <property type="molecule type" value="Genomic_DNA"/>
</dbReference>
<name>A0ACC1M280_9FUNG</name>
<proteinExistence type="predicted"/>
<keyword evidence="2" id="KW-1185">Reference proteome</keyword>
<evidence type="ECO:0000313" key="1">
    <source>
        <dbReference type="EMBL" id="KAJ2891695.1"/>
    </source>
</evidence>
<protein>
    <submittedName>
        <fullName evidence="1">Uncharacterized protein</fullName>
    </submittedName>
</protein>
<evidence type="ECO:0000313" key="2">
    <source>
        <dbReference type="Proteomes" id="UP001139981"/>
    </source>
</evidence>
<gene>
    <name evidence="1" type="ORF">IWW38_003510</name>
</gene>
<sequence length="143" mass="15641">MYRLPDSQRGALRSTSLALAREASREDGHGSDSGHHHYNPFKGFKRLYSGLRKHRSRGHSPPEDDTKLRKFYSTPLGGGTRDTAARDSSPPLADAPAVHHSKTSQDAKAHRKSDSELNSSTSVLSEGEGDQTPPKSPSRMAKH</sequence>
<organism evidence="1 2">
    <name type="scientific">Coemansia aciculifera</name>
    <dbReference type="NCBI Taxonomy" id="417176"/>
    <lineage>
        <taxon>Eukaryota</taxon>
        <taxon>Fungi</taxon>
        <taxon>Fungi incertae sedis</taxon>
        <taxon>Zoopagomycota</taxon>
        <taxon>Kickxellomycotina</taxon>
        <taxon>Kickxellomycetes</taxon>
        <taxon>Kickxellales</taxon>
        <taxon>Kickxellaceae</taxon>
        <taxon>Coemansia</taxon>
    </lineage>
</organism>
<accession>A0ACC1M280</accession>
<feature type="non-terminal residue" evidence="1">
    <location>
        <position position="143"/>
    </location>
</feature>
<dbReference type="Proteomes" id="UP001139981">
    <property type="component" value="Unassembled WGS sequence"/>
</dbReference>
<reference evidence="1" key="1">
    <citation type="submission" date="2022-07" db="EMBL/GenBank/DDBJ databases">
        <title>Phylogenomic reconstructions and comparative analyses of Kickxellomycotina fungi.</title>
        <authorList>
            <person name="Reynolds N.K."/>
            <person name="Stajich J.E."/>
            <person name="Barry K."/>
            <person name="Grigoriev I.V."/>
            <person name="Crous P."/>
            <person name="Smith M.E."/>
        </authorList>
    </citation>
    <scope>NUCLEOTIDE SEQUENCE</scope>
    <source>
        <strain evidence="1">CBS 190363</strain>
    </source>
</reference>
<comment type="caution">
    <text evidence="1">The sequence shown here is derived from an EMBL/GenBank/DDBJ whole genome shotgun (WGS) entry which is preliminary data.</text>
</comment>